<dbReference type="Proteomes" id="UP001176883">
    <property type="component" value="Unassembled WGS sequence"/>
</dbReference>
<sequence length="239" mass="27651">MEKKSKKVFKIVSGVFIFLTLPSLLFFAFLFFKYDEDLPNGVQGKEADALAYKMLKALDYEAFNNTDYIEWTFKKRHHYQWDKVNNICEVYWEDFKVSLDLNDHTQNKAFVHSFKAESDISKGLIKKATKYFKNDSFWLVAPYRVFNKDAERRLVILDNGDQALLVTFSSGGLAPGDSYLWLLDNSGKPTAFKMWTSKLPIDGLKATWSDWMTTESGAQLPTFHKLLILGLEINHIKSE</sequence>
<proteinExistence type="predicted"/>
<organism evidence="2 3">
    <name type="scientific">Flavivirga aquimarina</name>
    <dbReference type="NCBI Taxonomy" id="2027862"/>
    <lineage>
        <taxon>Bacteria</taxon>
        <taxon>Pseudomonadati</taxon>
        <taxon>Bacteroidota</taxon>
        <taxon>Flavobacteriia</taxon>
        <taxon>Flavobacteriales</taxon>
        <taxon>Flavobacteriaceae</taxon>
        <taxon>Flavivirga</taxon>
    </lineage>
</organism>
<accession>A0ABT8W7J2</accession>
<evidence type="ECO:0000313" key="2">
    <source>
        <dbReference type="EMBL" id="MDO5969061.1"/>
    </source>
</evidence>
<evidence type="ECO:0000313" key="3">
    <source>
        <dbReference type="Proteomes" id="UP001176883"/>
    </source>
</evidence>
<name>A0ABT8W7J2_9FLAO</name>
<keyword evidence="1" id="KW-1133">Transmembrane helix</keyword>
<gene>
    <name evidence="2" type="ORF">Q4Q35_04505</name>
</gene>
<dbReference type="RefSeq" id="WP_303276748.1">
    <property type="nucleotide sequence ID" value="NZ_JAUOEK010000063.1"/>
</dbReference>
<keyword evidence="1" id="KW-0812">Transmembrane</keyword>
<feature type="transmembrane region" description="Helical" evidence="1">
    <location>
        <begin position="12"/>
        <end position="32"/>
    </location>
</feature>
<keyword evidence="3" id="KW-1185">Reference proteome</keyword>
<dbReference type="EMBL" id="JAUOEK010000063">
    <property type="protein sequence ID" value="MDO5969061.1"/>
    <property type="molecule type" value="Genomic_DNA"/>
</dbReference>
<keyword evidence="1" id="KW-0472">Membrane</keyword>
<evidence type="ECO:0000256" key="1">
    <source>
        <dbReference type="SAM" id="Phobius"/>
    </source>
</evidence>
<comment type="caution">
    <text evidence="2">The sequence shown here is derived from an EMBL/GenBank/DDBJ whole genome shotgun (WGS) entry which is preliminary data.</text>
</comment>
<protein>
    <submittedName>
        <fullName evidence="2">Uncharacterized protein</fullName>
    </submittedName>
</protein>
<reference evidence="2" key="1">
    <citation type="submission" date="2023-07" db="EMBL/GenBank/DDBJ databases">
        <title>Two novel species in the genus Flavivirga.</title>
        <authorList>
            <person name="Kwon K."/>
        </authorList>
    </citation>
    <scope>NUCLEOTIDE SEQUENCE</scope>
    <source>
        <strain evidence="2">KCTC 52353</strain>
    </source>
</reference>